<dbReference type="AlphaFoldDB" id="A0A4P7IBR5"/>
<keyword evidence="1" id="KW-1133">Transmembrane helix</keyword>
<keyword evidence="3" id="KW-1185">Reference proteome</keyword>
<name>A0A4P7IBR5_9ACTN</name>
<organism evidence="2 3">
    <name type="scientific">Nocardioides seonyuensis</name>
    <dbReference type="NCBI Taxonomy" id="2518371"/>
    <lineage>
        <taxon>Bacteria</taxon>
        <taxon>Bacillati</taxon>
        <taxon>Actinomycetota</taxon>
        <taxon>Actinomycetes</taxon>
        <taxon>Propionibacteriales</taxon>
        <taxon>Nocardioidaceae</taxon>
        <taxon>Nocardioides</taxon>
    </lineage>
</organism>
<gene>
    <name evidence="2" type="ORF">EXE58_02890</name>
</gene>
<keyword evidence="1" id="KW-0472">Membrane</keyword>
<keyword evidence="1" id="KW-0812">Transmembrane</keyword>
<dbReference type="EMBL" id="CP038436">
    <property type="protein sequence ID" value="QBX54518.1"/>
    <property type="molecule type" value="Genomic_DNA"/>
</dbReference>
<reference evidence="2 3" key="1">
    <citation type="submission" date="2019-03" db="EMBL/GenBank/DDBJ databases">
        <title>Three New Species of Nocardioides, Nocardioides euryhalodurans sp. nov., Nocardioides seonyuensis sp. nov. and Nocardioides eburneoflavus sp. nov. Iolated from Soil.</title>
        <authorList>
            <person name="Roh S.G."/>
            <person name="Lee C."/>
            <person name="Kim M.-K."/>
            <person name="Kim S.B."/>
        </authorList>
    </citation>
    <scope>NUCLEOTIDE SEQUENCE [LARGE SCALE GENOMIC DNA]</scope>
    <source>
        <strain evidence="2 3">MMS17-SY207-3</strain>
    </source>
</reference>
<dbReference type="InterPro" id="IPR025339">
    <property type="entry name" value="DUF4245"/>
</dbReference>
<accession>A0A4P7IBR5</accession>
<evidence type="ECO:0000256" key="1">
    <source>
        <dbReference type="SAM" id="Phobius"/>
    </source>
</evidence>
<dbReference type="Pfam" id="PF14030">
    <property type="entry name" value="DUF4245"/>
    <property type="match status" value="1"/>
</dbReference>
<proteinExistence type="predicted"/>
<protein>
    <submittedName>
        <fullName evidence="2">DUF4245 domain-containing protein</fullName>
    </submittedName>
</protein>
<dbReference type="KEGG" id="nsn:EXE58_02890"/>
<dbReference type="OrthoDB" id="3827115at2"/>
<feature type="transmembrane region" description="Helical" evidence="1">
    <location>
        <begin position="20"/>
        <end position="40"/>
    </location>
</feature>
<evidence type="ECO:0000313" key="3">
    <source>
        <dbReference type="Proteomes" id="UP000294853"/>
    </source>
</evidence>
<dbReference type="Proteomes" id="UP000294853">
    <property type="component" value="Chromosome"/>
</dbReference>
<evidence type="ECO:0000313" key="2">
    <source>
        <dbReference type="EMBL" id="QBX54518.1"/>
    </source>
</evidence>
<sequence>MYGVSQQPGANQPSRYQRSFSGMVGAMLVTLLVVLAFVGWRALFRPDIENEPEPIDWQESVSLAEEAGLRVVHPEQLPEGWIATTVDLRAGDIPRWGLGVLTDEGDYIGIRQEDSSIEELVRTYIDKDYVDGEPAQVDSDVADTWETWSDAGGDHGYSTEVDDDAVLVYGSAPVEDIEAYLGMLTR</sequence>